<feature type="compositionally biased region" description="Basic and acidic residues" evidence="4">
    <location>
        <begin position="4493"/>
        <end position="4505"/>
    </location>
</feature>
<feature type="region of interest" description="Disordered" evidence="4">
    <location>
        <begin position="1863"/>
        <end position="1882"/>
    </location>
</feature>
<feature type="compositionally biased region" description="Basic and acidic residues" evidence="4">
    <location>
        <begin position="5355"/>
        <end position="5370"/>
    </location>
</feature>
<feature type="compositionally biased region" description="Basic and acidic residues" evidence="4">
    <location>
        <begin position="4148"/>
        <end position="4166"/>
    </location>
</feature>
<feature type="region of interest" description="Disordered" evidence="4">
    <location>
        <begin position="2655"/>
        <end position="2674"/>
    </location>
</feature>
<feature type="compositionally biased region" description="Basic and acidic residues" evidence="4">
    <location>
        <begin position="3994"/>
        <end position="4004"/>
    </location>
</feature>
<proteinExistence type="predicted"/>
<keyword evidence="2" id="KW-0863">Zinc-finger</keyword>
<feature type="compositionally biased region" description="Basic and acidic residues" evidence="4">
    <location>
        <begin position="4529"/>
        <end position="4555"/>
    </location>
</feature>
<feature type="region of interest" description="Disordered" evidence="4">
    <location>
        <begin position="3610"/>
        <end position="3660"/>
    </location>
</feature>
<gene>
    <name evidence="6" type="ORF">C922_03100</name>
</gene>
<evidence type="ECO:0000256" key="1">
    <source>
        <dbReference type="ARBA" id="ARBA00022723"/>
    </source>
</evidence>
<feature type="region of interest" description="Disordered" evidence="4">
    <location>
        <begin position="2407"/>
        <end position="2434"/>
    </location>
</feature>
<name>W7AMB8_9APIC</name>
<feature type="domain" description="Zinc finger PHD-type" evidence="5">
    <location>
        <begin position="5128"/>
        <end position="5199"/>
    </location>
</feature>
<evidence type="ECO:0000259" key="5">
    <source>
        <dbReference type="SMART" id="SM00249"/>
    </source>
</evidence>
<keyword evidence="3" id="KW-0862">Zinc</keyword>
<feature type="region of interest" description="Disordered" evidence="4">
    <location>
        <begin position="5257"/>
        <end position="5425"/>
    </location>
</feature>
<dbReference type="RefSeq" id="XP_008816914.1">
    <property type="nucleotide sequence ID" value="XM_008818692.1"/>
</dbReference>
<evidence type="ECO:0000256" key="2">
    <source>
        <dbReference type="ARBA" id="ARBA00022771"/>
    </source>
</evidence>
<feature type="compositionally biased region" description="Acidic residues" evidence="4">
    <location>
        <begin position="1868"/>
        <end position="1881"/>
    </location>
</feature>
<dbReference type="GO" id="GO:0008270">
    <property type="term" value="F:zinc ion binding"/>
    <property type="evidence" value="ECO:0007669"/>
    <property type="project" value="UniProtKB-KW"/>
</dbReference>
<reference evidence="6 7" key="1">
    <citation type="submission" date="2013-02" db="EMBL/GenBank/DDBJ databases">
        <title>The Genome Sequence of Plasmodium inui San Antonio 1.</title>
        <authorList>
            <consortium name="The Broad Institute Genome Sequencing Platform"/>
            <consortium name="The Broad Institute Genome Sequencing Center for Infectious Disease"/>
            <person name="Neafsey D."/>
            <person name="Cheeseman I."/>
            <person name="Volkman S."/>
            <person name="Adams J."/>
            <person name="Walker B."/>
            <person name="Young S.K."/>
            <person name="Zeng Q."/>
            <person name="Gargeya S."/>
            <person name="Fitzgerald M."/>
            <person name="Haas B."/>
            <person name="Abouelleil A."/>
            <person name="Alvarado L."/>
            <person name="Arachchi H.M."/>
            <person name="Berlin A.M."/>
            <person name="Chapman S.B."/>
            <person name="Dewar J."/>
            <person name="Goldberg J."/>
            <person name="Griggs A."/>
            <person name="Gujja S."/>
            <person name="Hansen M."/>
            <person name="Howarth C."/>
            <person name="Imamovic A."/>
            <person name="Larimer J."/>
            <person name="McCowan C."/>
            <person name="Murphy C."/>
            <person name="Neiman D."/>
            <person name="Pearson M."/>
            <person name="Priest M."/>
            <person name="Roberts A."/>
            <person name="Saif S."/>
            <person name="Shea T."/>
            <person name="Sisk P."/>
            <person name="Sykes S."/>
            <person name="Wortman J."/>
            <person name="Nusbaum C."/>
            <person name="Birren B."/>
        </authorList>
    </citation>
    <scope>NUCLEOTIDE SEQUENCE [LARGE SCALE GENOMIC DNA]</scope>
    <source>
        <strain evidence="6 7">San Antonio 1</strain>
    </source>
</reference>
<feature type="region of interest" description="Disordered" evidence="4">
    <location>
        <begin position="4493"/>
        <end position="4565"/>
    </location>
</feature>
<feature type="compositionally biased region" description="Basic and acidic residues" evidence="4">
    <location>
        <begin position="5296"/>
        <end position="5306"/>
    </location>
</feature>
<dbReference type="Pfam" id="PF13771">
    <property type="entry name" value="zf-HC5HC2H"/>
    <property type="match status" value="1"/>
</dbReference>
<feature type="region of interest" description="Disordered" evidence="4">
    <location>
        <begin position="3229"/>
        <end position="3320"/>
    </location>
</feature>
<sequence length="5457" mass="605202">MSSVQGSSVHKVLSRNKMKVAFDHGLVCGGINKGTIKMEKKQNAESDVQNYGCHVPVKKGHYFGENAKVFLLVMRHLHRRHDNQNAIYGAAKRTNSLSNIKCGVLLLLVLYKNRKKASLVADFAVNSSTLGGVLSQWVETYDSGDTGPDDGAEQAAERGGHGDDEKGIYLDGYSLGRTVSPPKKNNMLFLKRSGDCPFLPFCKNANCVKVTKKIGYNKRTKRRGNIHAKFHRGGSSKWSCCSPKGADLAASEQLVNSGEVQRFDETENCFMGRSTLVKTSLAMEQLAKAHLATRRSICSTNVNRTKTSNKCTVSLLCRPSGLRCAGYAIRRNKQTIGSFATIHDLNFCKKNEQKVLCSHMHNNDISAEGANTDDAVTPLHSGLFHAKGKDPQITPKREALILTSRDYQNVPFISPFSTFGKVGGNKNIFVTIGNGKMSNSCGRANWCSGKSRLERTPLLCFHAINRFVSNRVALIVVIAQRTVCDVVKLLFQVAITRVARMAALMSVIVGSLAIALREILLSAQLCAQMVASLLAKRPPLIIGQRKCSEARSPAQRCISTKKCNLLSISLKDCTSDQVISSHGRSTLRLFSSCTFSKKESDICKVRFPSVESPPSDNLKVEENNSLIAVHIRRESNGAQNVTLVDMPRERIKQEKIKQPAYIFFPLCNTSNVSWDREDYLMVVPTHPIVHVGGRSEDRRGTHLKVAIHHTLGELIISLFFVMHVMSVRLCVSMIAILNEEGDAMLSMFFSKKGASTRVLTCVVSSRLVHLLEKYFKADLRESLIFYLNGAGKFGRKMERTTGSKTDSDYAATNLLRSLYYYAPIIIAPFLFVSGMNTICCVSSDQNEMKNKTVIPTLLSILGKTRRGGDHAWKYNFIRRDPHVCSNQEGDSEWGGNNNDYAEGGSSPRGGNPNEGDNPPQEVNNNPNGNGNQGGDKGDRDNRDGNDNNEEQRGGFPKEREEEEEEEDENALMENQNGKTKKKRKKKLNDKSRNINKATSARRNKKKTNTLIDTPDQSNMAAGNYGGVRNMKQFHTFGGLNSIAGVNNMGGMHNGSFLYNNHVPDKIMHDGMGKVNMKPGGGYPSRMGGDTNYQMGGHAGGHVSGHIGGHVGGNIPAHSGGNAVGQVHNGNFNMYMNNRGSMPYVPPYANSNGPIGMNLNNAMGGSMNGSLSNHANSSGQASSSMRGQMNHMNNGFRNSVMNNNSGQMNRMMTNSLSPHLASSGVNRGLNSGVNSVGSKIGNYGMHFNQPKGNVANEHVGNKMSFHMNGQMGVGCGVQSGMNNGGNNSFAHPSSNNVGNVPNSLGSSVSSSANMNMEGQPPSASNHKKGHGNLHQGGKRMSTSSLCNQMGSLQGGKAGAHMNGHMHSPGSGHMTNQVGGPAMSQRSGSLMSQSSGHSNRGLTSTINMNKLSNARKLKSGNGNLGMNNHMMNQMGSYVSLQRSLNSVTKNMMSVNAPDGMNNGKMKDTVMNNSVYRSNSLLSDPLMYSNKAGQGSAMKSEMINSDMMKSEVINSDMMKKQMMKKNQMKKNGMMKNEMMKNEMMKNEMMKNEMMKNEMMKNEMMKNEMMKNEMRNNNSYMMGMMNDSFVNMGSGPGPHLSFPPMNSLPICSNGSAMKFAGDRYTMSKMSPNSSVEGGVSGGVSSGVAGGVSVGGTNGNVAMMMNRDMSEMGNPPGMMNYLSGNNFVNKNIKGVKMETGYPFEQMNMRSDQMQHLEVHQSNMGNLHMIVNSSKIYLNNVQVGNEKLSGGNFVQGESNQLYPYESGANSKWGGSSVHKDNDDLKGIGNAIACGTVNDVGSVISNQNNTVVSSKKKNKNNLKNGREDEFNNSHNLRSVKINWSKYDSIFKKIKLEKDYEKFINKDEEKKNLSDADTEDKSDDSDENPDPGFNDLLNINFRSFIHDYNDVLNKLNSIKVNDKNAFKNNAYTELYEEIFLNIERFFDISQLRHENNFTHSNFYKNTLDRVSGGDILLSNGSGSHCYQGGVTSTEVVAVTPTAPSATASSVAHDTRKMKPNAGGSSQVEQPEKGTHDGEDEIMKKSKANFFQSVSRSAGNNSLFEMLLKKKKEFDEICMLHNLDWALPDGETASPNEANGQNVAPTGKNFTPAEKNFPYADMNFTSSTLQGSPAKNKIDVPALDYQNGAAHLGSVNLRQTHESNPGTNKKGGNEIKNAAYQNHFIEKILSKRYRTYSINEFVNVQLNDNLLELIDMHKQNLCFNIRKMLKKKMSHQRKRRFDWHYGAKAKRRISKKTRKGKKKELLMGRKKKRRRIIPKGKEFPSTTLNVMGKISNGDELPSGEAGLDAHLGDDHLVTEGKNPSGEDIDKPLFIFSSGNSRKKKKIDQDDSANVGGRKNDQHLPPGRKCKEEERKDDAGEAKPEGLEDPSENPDGSMNEILDKLSLGLLEGKVNSTEKSQGEMKNKSDSTVDHSTVEKHSTMGKNGDISLYMEKNVTQKEYERRMNGGLIHASKMACINLSISRVQRRLLEERRKSKSNKRKKVMNLKYKTNAIIDFGDKIVWVSFEFNQLDTLRKIKNNMFNLYNLSQIENMKESEITLEKCITNEMRKYKNVKIRFYKFLSYYDFVFLKNRLNFIKIKYRDGVTKTPRGMSLPGSSIPRLADTQEEHTAEATLVGVPLSESGAAAILSDPTTANVQCDAVENRYKSDSSPQDGTTQGNDRESWRDALLSDPHASAELVTKDNPQGDVASIEEGLIKRGELNSGGNPPVLKSEGADQPSQGDEVGTEQHHSIREGSLTQEQFLSPPHTASIFAKSEHHKSEVIYPYMQFANRTDGDISDLLNDVKNMCIDSNDHMIKKNKLRKDITLFPLIDRKRLNTYIRLDLNAPPKKEELVPNEIANNHSLDKDMNTLNKFLSANLTLEKMEYGKVGPGITGGAVGTAASSVPGEGIILESYDHARNNHMHSDKQNAANSILIDNFVWSNNPSLFSIFEKYYLLLKMQKYILQYRHFSKNSIKKKLSSESNCDVYSSSNSFNGSSSGNVRRRRKAGKGSKGAKRGAGHRFSSKGGSREGVAEVKTSPNDGIPVGAIGVKRRRKAGVSSSEPCKELSGSPSGAEMVCEKDAMNECSLVSVEKSEQFEETPLVKMEPEEEPTCVESIKNEEGGDMQGMAVEKDSAPIGKGINGSVEIPPDQVDSSYPAVKKEVEEEATAIRSILADEANVSSGGPMMQDACMANEQSVMPTCRSGRLRSASVRSLHRSNLPQRGLTKREVSFLKIEKDRDGDGEADRDVDRDADRSVDGDVHGDADADAYRDSDGEAELDSELDLDDGSGTKRRGRKRGKKRGRKKGGRNKFKSEEDKMREGENNKTIWRKAKGENEKNQMEENKGLTDLPNNEDMLDEMDKEILANEVIPIDKDIIIDLLCEEEKLIESYIKHSKFVDKNLICFLIYLNTVQKRLSSISNKLLRKVIRENKMPVKISENITRSDEITYRYLMFERWNQLRYSLFYNINYVRSGGNNKVMLQEGGQSDGYKNVNIQTIFDLHKFSGKYKRQKLPPFEYSMFLKYRIHKQSKSCVVGEDGESLLSGGRTQGVEETEDEEALFINNEENFCGFSNNTDLNITPVLSYCCVCFNDDYNSTQITEQGDHVQNMSRNNSISNEAVNLKSETIDKTQQAGGRSRSRTQKEEVVATGASEQNGREKGALEATSAREGALASMGGGLNGPAGGCEKKINSICSGTEIAIIEKNIKNNRNLMMRCGRCYMHVHKFCYISTKKTEENSSTYAQPSTSIGSNEWLCQRCEFEKKTLGTNYLYLFDNHVKCYICIERGGAFIQLRSDIFVHTFCAMFCVPDLLVNANVNLEHMEEFLKLNNLSLTQEIFSSLEKKRRKLLMSRNPTKGKTLADGAKEDELAFVNGNNNFMDPCCESVSHPSAINFPVNNPLNVVNCAEEKTADFANLENNEEEDAEEKGRNSLSEYSSNGNTFSVAADGGSPNPEVDSKRRYRNKSMKSIFSKNYIFSAIKRDKKNVDTTNSGANVGDFFPSKQKEDKKKRGSENVSQIENLKKKKKKKTTTENATDEVNGTLLSEKSGNSGVTGGGVNGAINGRLETDGDGEKGDLGEDKWEGNNPAHRVEGGDSTRIGCDDSKDTDRSKDTDLSQRKKDSVRIQPGGRYTQDGYSSSDSSSSTLTASSIRSDMTLFHRQDGTNAEKRGGHPDGEAITLENPSVRRQKRENIPSKPPPCRPYLLNGYAEEKVRCDVCLKNKGLFIKCENIKCDRYVHPLCAYMCGLYIKCKNSNKKFLKFQNKIDYCFPRILFFIKCIFHSIKKWGVIRIYDEIIKRRTKYLNRDLYPSIYESNKKDRKQKNSVKYKIRNNCSNIKKGGSVTGGVGSGPAAGGAAGGGVGAGAGDVYEVLAFNFNYLDSYQYNFFLLPSIDYMKNDICLVCFTSYKKKKLLYCKYCNMCVHKSCYLVDSSFLEYQFYRKNKRTHTFLMHTKQGKMKNLLSKVREKKEDLLNRLLEQNSHCAYGDQSLGGLLTSAVKKEDPTYGKIVPQDDHIDLPPQGEKSSDNHCGVESEQVEGQLLERKLPEEPLLEEKPPEEPLTEEGHPYHPPGEDSQNVEIPPVCNGIITPEGDAPSCVSPIEAAHLCRESADCSKEEHLPMRNRTSTNKEIENSNRFKELMQKEVITSLYTPEYFQSAEIINTLKEFKRRQKLLQMSENGKYWSEEEKCLTDLDDIEERKLFVCDLCANNYSHENVNCILCSRRGGAIKLIKVNDSNKTEKSKNRKNSFLKSEKEFVFVHMQCALYSPQIIIQDIGEEYYQIFNYDNFSMHNYDEVSQMKKKDFKSDTEVCVSNNECYYDEKQSLLGEFLYRCAAGPSVNRGRNGRRVAPRKNIASSACAGGSAVGGAAANTATNVAVSGAASGTASGAVNGYVAVPDTVVAVSALLTPPQEIAAEVGAPSGGTIQIKEETESTSGVVAEVVPRVSCSVRQPNGIGNPGEGEGDVKVEKPLSFDVAEEGTDGVSTLSQSGLQSGLQNGPLNGPLNGLQNEAHDADHCGVHLIKKERVEHPTEAHNLTSVAQSGDELHCPNGTTQSNIIVSQMDQYGKTAKKENEILSYSKSSSIMAETNKNKTLIVTSSTHLGFSNKKTTNLYYYNFNRKKNNYKIIVKDKLKRHLNKNVCYICNLTYGYTQKCVESNCSHYFHISCAKIHRLFFEFDYTLFKIYPNVTNMEISKSSNCSVGTIIFCDVHSTMRRKVKPSIKLFSKLRSFLELARIIVGQMKKREDIKNAWIKEKHKRDIMCDGHVVKEVDNPGGGDNVDDGDDPEDADVESFLSISGSDGDAEDSHDDYLSQEKEESSLLSDDALGMMHESAPCSNDNIGRRGSSSGGSRESSSRSGFIRRSNNTKRGDKEPTPNHHHAGEEDTPTMEEQLQMEGVADQKDARDDDHKLSVLSESAEVPNGDTGAEGGIVQRNEPMAKEMQNPLEDIADKTESDMYEFYVPEEEAEDT</sequence>
<feature type="compositionally biased region" description="Basic and acidic residues" evidence="4">
    <location>
        <begin position="155"/>
        <end position="167"/>
    </location>
</feature>
<feature type="region of interest" description="Disordered" evidence="4">
    <location>
        <begin position="1801"/>
        <end position="1823"/>
    </location>
</feature>
<keyword evidence="1" id="KW-0479">Metal-binding</keyword>
<evidence type="ECO:0000313" key="7">
    <source>
        <dbReference type="Proteomes" id="UP000030640"/>
    </source>
</evidence>
<feature type="compositionally biased region" description="Basic residues" evidence="4">
    <location>
        <begin position="2260"/>
        <end position="2269"/>
    </location>
</feature>
<organism evidence="6 7">
    <name type="scientific">Plasmodium inui San Antonio 1</name>
    <dbReference type="NCBI Taxonomy" id="1237626"/>
    <lineage>
        <taxon>Eukaryota</taxon>
        <taxon>Sar</taxon>
        <taxon>Alveolata</taxon>
        <taxon>Apicomplexa</taxon>
        <taxon>Aconoidasida</taxon>
        <taxon>Haemosporida</taxon>
        <taxon>Plasmodiidae</taxon>
        <taxon>Plasmodium</taxon>
        <taxon>Plasmodium (Plasmodium)</taxon>
    </lineage>
</organism>
<feature type="region of interest" description="Disordered" evidence="4">
    <location>
        <begin position="2976"/>
        <end position="3066"/>
    </location>
</feature>
<feature type="compositionally biased region" description="Basic residues" evidence="4">
    <location>
        <begin position="978"/>
        <end position="987"/>
    </location>
</feature>
<protein>
    <recommendedName>
        <fullName evidence="5">Zinc finger PHD-type domain-containing protein</fullName>
    </recommendedName>
</protein>
<feature type="region of interest" description="Disordered" evidence="4">
    <location>
        <begin position="145"/>
        <end position="167"/>
    </location>
</feature>
<dbReference type="InterPro" id="IPR001965">
    <property type="entry name" value="Znf_PHD"/>
</dbReference>
<dbReference type="Proteomes" id="UP000030640">
    <property type="component" value="Unassembled WGS sequence"/>
</dbReference>
<feature type="region of interest" description="Disordered" evidence="4">
    <location>
        <begin position="2260"/>
        <end position="2389"/>
    </location>
</feature>
<dbReference type="CDD" id="cd15489">
    <property type="entry name" value="PHD_SF"/>
    <property type="match status" value="1"/>
</dbReference>
<feature type="compositionally biased region" description="Low complexity" evidence="4">
    <location>
        <begin position="1291"/>
        <end position="1310"/>
    </location>
</feature>
<feature type="compositionally biased region" description="Basic and acidic residues" evidence="4">
    <location>
        <begin position="5386"/>
        <end position="5398"/>
    </location>
</feature>
<feature type="compositionally biased region" description="Low complexity" evidence="4">
    <location>
        <begin position="4128"/>
        <end position="4144"/>
    </location>
</feature>
<keyword evidence="7" id="KW-1185">Reference proteome</keyword>
<feature type="compositionally biased region" description="Basic and acidic residues" evidence="4">
    <location>
        <begin position="2410"/>
        <end position="2431"/>
    </location>
</feature>
<dbReference type="GeneID" id="20038374"/>
<evidence type="ECO:0000313" key="6">
    <source>
        <dbReference type="EMBL" id="EUD66466.1"/>
    </source>
</evidence>
<evidence type="ECO:0000256" key="4">
    <source>
        <dbReference type="SAM" id="MobiDB-lite"/>
    </source>
</evidence>
<accession>W7AMB8</accession>
<feature type="compositionally biased region" description="Polar residues" evidence="4">
    <location>
        <begin position="3922"/>
        <end position="3935"/>
    </location>
</feature>
<feature type="region of interest" description="Disordered" evidence="4">
    <location>
        <begin position="3978"/>
        <end position="4184"/>
    </location>
</feature>
<feature type="compositionally biased region" description="Basic residues" evidence="4">
    <location>
        <begin position="3284"/>
        <end position="3304"/>
    </location>
</feature>
<feature type="compositionally biased region" description="Basic and acidic residues" evidence="4">
    <location>
        <begin position="2359"/>
        <end position="2376"/>
    </location>
</feature>
<feature type="compositionally biased region" description="Low complexity" evidence="4">
    <location>
        <begin position="1381"/>
        <end position="1396"/>
    </location>
</feature>
<feature type="compositionally biased region" description="Polar residues" evidence="4">
    <location>
        <begin position="1311"/>
        <end position="1323"/>
    </location>
</feature>
<feature type="compositionally biased region" description="Acidic residues" evidence="4">
    <location>
        <begin position="960"/>
        <end position="970"/>
    </location>
</feature>
<feature type="compositionally biased region" description="Basic and acidic residues" evidence="4">
    <location>
        <begin position="3229"/>
        <end position="3267"/>
    </location>
</feature>
<feature type="compositionally biased region" description="Polar residues" evidence="4">
    <location>
        <begin position="4024"/>
        <end position="4038"/>
    </location>
</feature>
<feature type="compositionally biased region" description="Polar residues" evidence="4">
    <location>
        <begin position="2660"/>
        <end position="2670"/>
    </location>
</feature>
<feature type="compositionally biased region" description="Low complexity" evidence="4">
    <location>
        <begin position="916"/>
        <end position="929"/>
    </location>
</feature>
<feature type="domain" description="Zinc finger PHD-type" evidence="5">
    <location>
        <begin position="4205"/>
        <end position="4273"/>
    </location>
</feature>
<feature type="region of interest" description="Disordered" evidence="4">
    <location>
        <begin position="2709"/>
        <end position="2754"/>
    </location>
</feature>
<feature type="region of interest" description="Disordered" evidence="4">
    <location>
        <begin position="1995"/>
        <end position="2030"/>
    </location>
</feature>
<evidence type="ECO:0000256" key="3">
    <source>
        <dbReference type="ARBA" id="ARBA00022833"/>
    </source>
</evidence>
<feature type="compositionally biased region" description="Low complexity" evidence="4">
    <location>
        <begin position="2981"/>
        <end position="2993"/>
    </location>
</feature>
<feature type="domain" description="Zinc finger PHD-type" evidence="5">
    <location>
        <begin position="3686"/>
        <end position="3752"/>
    </location>
</feature>
<feature type="region of interest" description="Disordered" evidence="4">
    <location>
        <begin position="1366"/>
        <end position="1399"/>
    </location>
</feature>
<dbReference type="VEuPathDB" id="PlasmoDB:C922_03100"/>
<feature type="compositionally biased region" description="Basic residues" evidence="4">
    <location>
        <begin position="2994"/>
        <end position="3016"/>
    </location>
</feature>
<feature type="compositionally biased region" description="Acidic residues" evidence="4">
    <location>
        <begin position="5266"/>
        <end position="5278"/>
    </location>
</feature>
<feature type="region of interest" description="Disordered" evidence="4">
    <location>
        <begin position="1285"/>
        <end position="1341"/>
    </location>
</feature>
<feature type="compositionally biased region" description="Acidic residues" evidence="4">
    <location>
        <begin position="3268"/>
        <end position="3280"/>
    </location>
</feature>
<feature type="compositionally biased region" description="Low complexity" evidence="4">
    <location>
        <begin position="5330"/>
        <end position="5351"/>
    </location>
</feature>
<feature type="compositionally biased region" description="Basic and acidic residues" evidence="4">
    <location>
        <begin position="2021"/>
        <end position="2030"/>
    </location>
</feature>
<feature type="compositionally biased region" description="Basic and acidic residues" evidence="4">
    <location>
        <begin position="935"/>
        <end position="959"/>
    </location>
</feature>
<feature type="compositionally biased region" description="Polar residues" evidence="4">
    <location>
        <begin position="886"/>
        <end position="899"/>
    </location>
</feature>
<feature type="region of interest" description="Disordered" evidence="4">
    <location>
        <begin position="3906"/>
        <end position="3955"/>
    </location>
</feature>
<feature type="region of interest" description="Disordered" evidence="4">
    <location>
        <begin position="886"/>
        <end position="1011"/>
    </location>
</feature>
<feature type="compositionally biased region" description="Basic and acidic residues" evidence="4">
    <location>
        <begin position="4057"/>
        <end position="4114"/>
    </location>
</feature>
<dbReference type="EMBL" id="KI965471">
    <property type="protein sequence ID" value="EUD66466.1"/>
    <property type="molecule type" value="Genomic_DNA"/>
</dbReference>
<dbReference type="SMART" id="SM00249">
    <property type="entry name" value="PHD"/>
    <property type="match status" value="3"/>
</dbReference>
<dbReference type="OrthoDB" id="20839at2759"/>
<feature type="compositionally biased region" description="Basic and acidic residues" evidence="4">
    <location>
        <begin position="3305"/>
        <end position="3317"/>
    </location>
</feature>